<protein>
    <recommendedName>
        <fullName evidence="3">DUF2934 domain-containing protein</fullName>
    </recommendedName>
</protein>
<evidence type="ECO:0008006" key="3">
    <source>
        <dbReference type="Google" id="ProtNLM"/>
    </source>
</evidence>
<gene>
    <name evidence="1" type="ORF">ACFP3V_18545</name>
</gene>
<name>A0ABW1G3A6_9ACTN</name>
<reference evidence="2" key="1">
    <citation type="journal article" date="2019" name="Int. J. Syst. Evol. Microbiol.">
        <title>The Global Catalogue of Microorganisms (GCM) 10K type strain sequencing project: providing services to taxonomists for standard genome sequencing and annotation.</title>
        <authorList>
            <consortium name="The Broad Institute Genomics Platform"/>
            <consortium name="The Broad Institute Genome Sequencing Center for Infectious Disease"/>
            <person name="Wu L."/>
            <person name="Ma J."/>
        </authorList>
    </citation>
    <scope>NUCLEOTIDE SEQUENCE [LARGE SCALE GENOMIC DNA]</scope>
    <source>
        <strain evidence="2">JCM 4816</strain>
    </source>
</reference>
<dbReference type="Proteomes" id="UP001596174">
    <property type="component" value="Unassembled WGS sequence"/>
</dbReference>
<comment type="caution">
    <text evidence="1">The sequence shown here is derived from an EMBL/GenBank/DDBJ whole genome shotgun (WGS) entry which is preliminary data.</text>
</comment>
<dbReference type="RefSeq" id="WP_380584804.1">
    <property type="nucleotide sequence ID" value="NZ_JBHSQJ010000075.1"/>
</dbReference>
<dbReference type="EMBL" id="JBHSQJ010000075">
    <property type="protein sequence ID" value="MFC5909209.1"/>
    <property type="molecule type" value="Genomic_DNA"/>
</dbReference>
<accession>A0ABW1G3A6</accession>
<keyword evidence="2" id="KW-1185">Reference proteome</keyword>
<evidence type="ECO:0000313" key="2">
    <source>
        <dbReference type="Proteomes" id="UP001596174"/>
    </source>
</evidence>
<proteinExistence type="predicted"/>
<organism evidence="1 2">
    <name type="scientific">Streptacidiphilus monticola</name>
    <dbReference type="NCBI Taxonomy" id="2161674"/>
    <lineage>
        <taxon>Bacteria</taxon>
        <taxon>Bacillati</taxon>
        <taxon>Actinomycetota</taxon>
        <taxon>Actinomycetes</taxon>
        <taxon>Kitasatosporales</taxon>
        <taxon>Streptomycetaceae</taxon>
        <taxon>Streptacidiphilus</taxon>
    </lineage>
</organism>
<evidence type="ECO:0000313" key="1">
    <source>
        <dbReference type="EMBL" id="MFC5909209.1"/>
    </source>
</evidence>
<sequence length="65" mass="7259">MPVPHAPSRAKATTAPPEPIYRELAALWLRQGRTVPGEPDPHWDRLAAAPERWELTRRPAASVRG</sequence>